<comment type="caution">
    <text evidence="4">The sequence shown here is derived from an EMBL/GenBank/DDBJ whole genome shotgun (WGS) entry which is preliminary data.</text>
</comment>
<gene>
    <name evidence="4" type="ORF">GCM10022200_07040</name>
</gene>
<evidence type="ECO:0000259" key="3">
    <source>
        <dbReference type="Pfam" id="PF14257"/>
    </source>
</evidence>
<dbReference type="RefSeq" id="WP_344736482.1">
    <property type="nucleotide sequence ID" value="NZ_BAAAYU010000001.1"/>
</dbReference>
<evidence type="ECO:0000313" key="5">
    <source>
        <dbReference type="Proteomes" id="UP001501697"/>
    </source>
</evidence>
<evidence type="ECO:0000256" key="2">
    <source>
        <dbReference type="SAM" id="Phobius"/>
    </source>
</evidence>
<feature type="coiled-coil region" evidence="1">
    <location>
        <begin position="218"/>
        <end position="289"/>
    </location>
</feature>
<keyword evidence="2" id="KW-0812">Transmembrane</keyword>
<keyword evidence="2" id="KW-1133">Transmembrane helix</keyword>
<organism evidence="4 5">
    <name type="scientific">Microbacterium awajiense</name>
    <dbReference type="NCBI Taxonomy" id="415214"/>
    <lineage>
        <taxon>Bacteria</taxon>
        <taxon>Bacillati</taxon>
        <taxon>Actinomycetota</taxon>
        <taxon>Actinomycetes</taxon>
        <taxon>Micrococcales</taxon>
        <taxon>Microbacteriaceae</taxon>
        <taxon>Microbacterium</taxon>
    </lineage>
</organism>
<accession>A0ABP7A958</accession>
<feature type="domain" description="DUF4349" evidence="3">
    <location>
        <begin position="121"/>
        <end position="346"/>
    </location>
</feature>
<keyword evidence="5" id="KW-1185">Reference proteome</keyword>
<dbReference type="EMBL" id="BAAAYU010000001">
    <property type="protein sequence ID" value="GAA3627227.1"/>
    <property type="molecule type" value="Genomic_DNA"/>
</dbReference>
<feature type="transmembrane region" description="Helical" evidence="2">
    <location>
        <begin position="324"/>
        <end position="352"/>
    </location>
</feature>
<evidence type="ECO:0000313" key="4">
    <source>
        <dbReference type="EMBL" id="GAA3627227.1"/>
    </source>
</evidence>
<feature type="transmembrane region" description="Helical" evidence="2">
    <location>
        <begin position="47"/>
        <end position="69"/>
    </location>
</feature>
<protein>
    <recommendedName>
        <fullName evidence="3">DUF4349 domain-containing protein</fullName>
    </recommendedName>
</protein>
<name>A0ABP7A958_9MICO</name>
<evidence type="ECO:0000256" key="1">
    <source>
        <dbReference type="SAM" id="Coils"/>
    </source>
</evidence>
<keyword evidence="1" id="KW-0175">Coiled coil</keyword>
<sequence length="369" mass="38318">MNTSPTASATLPELSDERVDAIEDELFARIADDRADDRRRSARRGRLWLVGGAAAAIIAVAAIISPAVVPLVSPSGSDRASVADGPAFAPDAGGADASIIEGGVAAEETIRDEGSAGAAERDIITNASATIVADDVAAAAQSVGEAAVAHGGYVESMNVGTIGMPVEPMPMDGSDMYYPSPYPQDGAWITVRVPSDQLTAVMGELSELGEVTQTSINRADVTEQAVDLRARIDAAQASVDRLTELMAEAGDLSDLIAAEAALSERQAMLESYQQQLESLEDQVAMSSLSVTITPVPETVEADPAGFTDGFVAGWNGLIATLNGIVIALGFLIPWLVVLGVIGLAVWGVVVLLRRRRRAAARTADHADAD</sequence>
<proteinExistence type="predicted"/>
<dbReference type="InterPro" id="IPR025645">
    <property type="entry name" value="DUF4349"/>
</dbReference>
<reference evidence="5" key="1">
    <citation type="journal article" date="2019" name="Int. J. Syst. Evol. Microbiol.">
        <title>The Global Catalogue of Microorganisms (GCM) 10K type strain sequencing project: providing services to taxonomists for standard genome sequencing and annotation.</title>
        <authorList>
            <consortium name="The Broad Institute Genomics Platform"/>
            <consortium name="The Broad Institute Genome Sequencing Center for Infectious Disease"/>
            <person name="Wu L."/>
            <person name="Ma J."/>
        </authorList>
    </citation>
    <scope>NUCLEOTIDE SEQUENCE [LARGE SCALE GENOMIC DNA]</scope>
    <source>
        <strain evidence="5">JCM 16544</strain>
    </source>
</reference>
<keyword evidence="2" id="KW-0472">Membrane</keyword>
<dbReference type="Proteomes" id="UP001501697">
    <property type="component" value="Unassembled WGS sequence"/>
</dbReference>
<dbReference type="Pfam" id="PF14257">
    <property type="entry name" value="DUF4349"/>
    <property type="match status" value="1"/>
</dbReference>